<name>A0A2S1QXH9_9FLAO</name>
<dbReference type="Proteomes" id="UP000244929">
    <property type="component" value="Chromosome"/>
</dbReference>
<feature type="domain" description="Peptidoglycan binding-like" evidence="1">
    <location>
        <begin position="4"/>
        <end position="27"/>
    </location>
</feature>
<dbReference type="Gene3D" id="1.10.530.10">
    <property type="match status" value="1"/>
</dbReference>
<dbReference type="RefSeq" id="WP_108777647.1">
    <property type="nucleotide sequence ID" value="NZ_CP029186.1"/>
</dbReference>
<dbReference type="KEGG" id="falb:HYN59_07280"/>
<dbReference type="InterPro" id="IPR036366">
    <property type="entry name" value="PGBDSf"/>
</dbReference>
<dbReference type="GO" id="GO:0016787">
    <property type="term" value="F:hydrolase activity"/>
    <property type="evidence" value="ECO:0007669"/>
    <property type="project" value="UniProtKB-KW"/>
</dbReference>
<reference evidence="2 3" key="1">
    <citation type="submission" date="2018-04" db="EMBL/GenBank/DDBJ databases">
        <title>Genome sequencing of Flavobacterium sp. HYN0059.</title>
        <authorList>
            <person name="Yi H."/>
            <person name="Baek C."/>
        </authorList>
    </citation>
    <scope>NUCLEOTIDE SEQUENCE [LARGE SCALE GENOMIC DNA]</scope>
    <source>
        <strain evidence="2 3">HYN0059</strain>
    </source>
</reference>
<gene>
    <name evidence="2" type="ORF">HYN59_07280</name>
</gene>
<dbReference type="SUPFAM" id="SSF53955">
    <property type="entry name" value="Lysozyme-like"/>
    <property type="match status" value="1"/>
</dbReference>
<organism evidence="2 3">
    <name type="scientific">Flavobacterium album</name>
    <dbReference type="NCBI Taxonomy" id="2175091"/>
    <lineage>
        <taxon>Bacteria</taxon>
        <taxon>Pseudomonadati</taxon>
        <taxon>Bacteroidota</taxon>
        <taxon>Flavobacteriia</taxon>
        <taxon>Flavobacteriales</taxon>
        <taxon>Flavobacteriaceae</taxon>
        <taxon>Flavobacterium</taxon>
    </lineage>
</organism>
<evidence type="ECO:0000259" key="1">
    <source>
        <dbReference type="Pfam" id="PF01471"/>
    </source>
</evidence>
<evidence type="ECO:0000313" key="3">
    <source>
        <dbReference type="Proteomes" id="UP000244929"/>
    </source>
</evidence>
<dbReference type="InterPro" id="IPR002477">
    <property type="entry name" value="Peptidoglycan-bd-like"/>
</dbReference>
<keyword evidence="2" id="KW-0378">Hydrolase</keyword>
<evidence type="ECO:0000313" key="2">
    <source>
        <dbReference type="EMBL" id="AWH84941.1"/>
    </source>
</evidence>
<sequence>MNHIAEFQKKNGLKDDGIVGKDTIKKMRYVFDIPDDAQMAHFLANIHHETGGFKVDTEKLNYSAAGLVATWPGRYKDKRSGKPNALAVTLASRPEKIANNVYADRMGNGNEASGDGWKYRGRGSLQLTGKNNYKLFSDFMNDPEIVTNPDRVATRYFWESALFYFTRNKLWSKMKGATPADVKVIRKAVNGGYIGLKDVQEKFTYYYNIII</sequence>
<dbReference type="InterPro" id="IPR036365">
    <property type="entry name" value="PGBD-like_sf"/>
</dbReference>
<dbReference type="AlphaFoldDB" id="A0A2S1QXH9"/>
<dbReference type="InterPro" id="IPR023346">
    <property type="entry name" value="Lysozyme-like_dom_sf"/>
</dbReference>
<dbReference type="PANTHER" id="PTHR34408">
    <property type="entry name" value="FAMILY PROTEIN, PUTATIVE-RELATED"/>
    <property type="match status" value="1"/>
</dbReference>
<dbReference type="Pfam" id="PF01471">
    <property type="entry name" value="PG_binding_1"/>
    <property type="match status" value="1"/>
</dbReference>
<keyword evidence="3" id="KW-1185">Reference proteome</keyword>
<accession>A0A2S1QXH9</accession>
<dbReference type="PANTHER" id="PTHR34408:SF1">
    <property type="entry name" value="GLYCOSYL HYDROLASE FAMILY 19 DOMAIN-CONTAINING PROTEIN HI_1415"/>
    <property type="match status" value="1"/>
</dbReference>
<dbReference type="OrthoDB" id="961266at2"/>
<dbReference type="InterPro" id="IPR052354">
    <property type="entry name" value="Cell_Wall_Dynamics_Protein"/>
</dbReference>
<dbReference type="EMBL" id="CP029186">
    <property type="protein sequence ID" value="AWH84941.1"/>
    <property type="molecule type" value="Genomic_DNA"/>
</dbReference>
<dbReference type="SUPFAM" id="SSF47090">
    <property type="entry name" value="PGBD-like"/>
    <property type="match status" value="1"/>
</dbReference>
<protein>
    <submittedName>
        <fullName evidence="2">Glycoside hydrolase</fullName>
    </submittedName>
</protein>
<proteinExistence type="predicted"/>
<dbReference type="Gene3D" id="1.10.101.10">
    <property type="entry name" value="PGBD-like superfamily/PGBD"/>
    <property type="match status" value="1"/>
</dbReference>